<evidence type="ECO:0000259" key="7">
    <source>
        <dbReference type="Pfam" id="PF00916"/>
    </source>
</evidence>
<evidence type="ECO:0000313" key="9">
    <source>
        <dbReference type="Proteomes" id="UP000054317"/>
    </source>
</evidence>
<feature type="transmembrane region" description="Helical" evidence="6">
    <location>
        <begin position="250"/>
        <end position="274"/>
    </location>
</feature>
<evidence type="ECO:0000256" key="2">
    <source>
        <dbReference type="ARBA" id="ARBA00022692"/>
    </source>
</evidence>
<dbReference type="Pfam" id="PF00916">
    <property type="entry name" value="Sulfate_transp"/>
    <property type="match status" value="1"/>
</dbReference>
<dbReference type="PANTHER" id="PTHR11814">
    <property type="entry name" value="SULFATE TRANSPORTER"/>
    <property type="match status" value="1"/>
</dbReference>
<organism evidence="8 9">
    <name type="scientific">Trametes versicolor (strain FP-101664)</name>
    <name type="common">White-rot fungus</name>
    <name type="synonym">Coriolus versicolor</name>
    <dbReference type="NCBI Taxonomy" id="717944"/>
    <lineage>
        <taxon>Eukaryota</taxon>
        <taxon>Fungi</taxon>
        <taxon>Dikarya</taxon>
        <taxon>Basidiomycota</taxon>
        <taxon>Agaricomycotina</taxon>
        <taxon>Agaricomycetes</taxon>
        <taxon>Polyporales</taxon>
        <taxon>Polyporaceae</taxon>
        <taxon>Trametes</taxon>
    </lineage>
</organism>
<evidence type="ECO:0000256" key="4">
    <source>
        <dbReference type="ARBA" id="ARBA00023136"/>
    </source>
</evidence>
<feature type="transmembrane region" description="Helical" evidence="6">
    <location>
        <begin position="280"/>
        <end position="297"/>
    </location>
</feature>
<feature type="region of interest" description="Disordered" evidence="5">
    <location>
        <begin position="376"/>
        <end position="400"/>
    </location>
</feature>
<feature type="transmembrane region" description="Helical" evidence="6">
    <location>
        <begin position="107"/>
        <end position="130"/>
    </location>
</feature>
<protein>
    <recommendedName>
        <fullName evidence="7">SLC26A/SulP transporter domain-containing protein</fullName>
    </recommendedName>
</protein>
<proteinExistence type="predicted"/>
<dbReference type="GO" id="GO:0055085">
    <property type="term" value="P:transmembrane transport"/>
    <property type="evidence" value="ECO:0007669"/>
    <property type="project" value="InterPro"/>
</dbReference>
<dbReference type="Proteomes" id="UP000054317">
    <property type="component" value="Unassembled WGS sequence"/>
</dbReference>
<dbReference type="GO" id="GO:0016020">
    <property type="term" value="C:membrane"/>
    <property type="evidence" value="ECO:0007669"/>
    <property type="project" value="UniProtKB-SubCell"/>
</dbReference>
<dbReference type="EMBL" id="JH711801">
    <property type="protein sequence ID" value="EIW51492.1"/>
    <property type="molecule type" value="Genomic_DNA"/>
</dbReference>
<dbReference type="InterPro" id="IPR001902">
    <property type="entry name" value="SLC26A/SulP_fam"/>
</dbReference>
<reference evidence="9" key="1">
    <citation type="journal article" date="2012" name="Science">
        <title>The Paleozoic origin of enzymatic lignin decomposition reconstructed from 31 fungal genomes.</title>
        <authorList>
            <person name="Floudas D."/>
            <person name="Binder M."/>
            <person name="Riley R."/>
            <person name="Barry K."/>
            <person name="Blanchette R.A."/>
            <person name="Henrissat B."/>
            <person name="Martinez A.T."/>
            <person name="Otillar R."/>
            <person name="Spatafora J.W."/>
            <person name="Yadav J.S."/>
            <person name="Aerts A."/>
            <person name="Benoit I."/>
            <person name="Boyd A."/>
            <person name="Carlson A."/>
            <person name="Copeland A."/>
            <person name="Coutinho P.M."/>
            <person name="de Vries R.P."/>
            <person name="Ferreira P."/>
            <person name="Findley K."/>
            <person name="Foster B."/>
            <person name="Gaskell J."/>
            <person name="Glotzer D."/>
            <person name="Gorecki P."/>
            <person name="Heitman J."/>
            <person name="Hesse C."/>
            <person name="Hori C."/>
            <person name="Igarashi K."/>
            <person name="Jurgens J.A."/>
            <person name="Kallen N."/>
            <person name="Kersten P."/>
            <person name="Kohler A."/>
            <person name="Kuees U."/>
            <person name="Kumar T.K.A."/>
            <person name="Kuo A."/>
            <person name="LaButti K."/>
            <person name="Larrondo L.F."/>
            <person name="Lindquist E."/>
            <person name="Ling A."/>
            <person name="Lombard V."/>
            <person name="Lucas S."/>
            <person name="Lundell T."/>
            <person name="Martin R."/>
            <person name="McLaughlin D.J."/>
            <person name="Morgenstern I."/>
            <person name="Morin E."/>
            <person name="Murat C."/>
            <person name="Nagy L.G."/>
            <person name="Nolan M."/>
            <person name="Ohm R.A."/>
            <person name="Patyshakuliyeva A."/>
            <person name="Rokas A."/>
            <person name="Ruiz-Duenas F.J."/>
            <person name="Sabat G."/>
            <person name="Salamov A."/>
            <person name="Samejima M."/>
            <person name="Schmutz J."/>
            <person name="Slot J.C."/>
            <person name="St John F."/>
            <person name="Stenlid J."/>
            <person name="Sun H."/>
            <person name="Sun S."/>
            <person name="Syed K."/>
            <person name="Tsang A."/>
            <person name="Wiebenga A."/>
            <person name="Young D."/>
            <person name="Pisabarro A."/>
            <person name="Eastwood D.C."/>
            <person name="Martin F."/>
            <person name="Cullen D."/>
            <person name="Grigoriev I.V."/>
            <person name="Hibbett D.S."/>
        </authorList>
    </citation>
    <scope>NUCLEOTIDE SEQUENCE [LARGE SCALE GENOMIC DNA]</scope>
    <source>
        <strain evidence="9">FP-101664</strain>
    </source>
</reference>
<dbReference type="GeneID" id="19417420"/>
<keyword evidence="4 6" id="KW-0472">Membrane</keyword>
<comment type="subcellular location">
    <subcellularLocation>
        <location evidence="1">Membrane</location>
        <topology evidence="1">Multi-pass membrane protein</topology>
    </subcellularLocation>
</comment>
<accession>R7S7B5</accession>
<evidence type="ECO:0000256" key="3">
    <source>
        <dbReference type="ARBA" id="ARBA00022989"/>
    </source>
</evidence>
<evidence type="ECO:0000256" key="5">
    <source>
        <dbReference type="SAM" id="MobiDB-lite"/>
    </source>
</evidence>
<evidence type="ECO:0000256" key="6">
    <source>
        <dbReference type="SAM" id="Phobius"/>
    </source>
</evidence>
<sequence length="426" mass="47468">MLSKLKRTCRHIIGSSDEDIPVISSRDWAENLAQNPTRRVVDYVTSLFPIFSWITRYSTHYVRSPPFYCGAEFSPNAAFGITRLVSLYAIRWICDRLSKRYPTKARFFFFMSVFRNAFVIVVLTIGSWLFTRYWKGSDGEYPIKILQDVPRGFKHLGQLIIDPELVKALAGVNGYKIDPNQELIVIGVTNTIGTLFGACPATGSFSRSALQSKSGVRSPASGLFSAVVVIVALYGLTPAFFWIPSAALSAVYSFWCVSPVELVICVASVLVTVLATIEDGIYTSVAASLALLLVRLARPRGHFFGRVTLHNTNQSSSRDVYIPLSPNKFLMNERVKVYSPSPGVVVHRFEESFLYPNSSLVNDAIVDFAKAHTRRGRDMTRVKSGDRPWNDPGKNNEVEDNAEKPLLRAVVMAFLDSLRGPYVNVA</sequence>
<feature type="transmembrane region" description="Helical" evidence="6">
    <location>
        <begin position="223"/>
        <end position="243"/>
    </location>
</feature>
<dbReference type="AlphaFoldDB" id="R7S7B5"/>
<keyword evidence="9" id="KW-1185">Reference proteome</keyword>
<keyword evidence="3 6" id="KW-1133">Transmembrane helix</keyword>
<dbReference type="KEGG" id="tvs:TRAVEDRAFT_54530"/>
<name>R7S7B5_TRAVS</name>
<dbReference type="RefSeq" id="XP_008045642.1">
    <property type="nucleotide sequence ID" value="XM_008047451.1"/>
</dbReference>
<gene>
    <name evidence="8" type="ORF">TRAVEDRAFT_54530</name>
</gene>
<evidence type="ECO:0000256" key="1">
    <source>
        <dbReference type="ARBA" id="ARBA00004141"/>
    </source>
</evidence>
<feature type="domain" description="SLC26A/SulP transporter" evidence="7">
    <location>
        <begin position="167"/>
        <end position="252"/>
    </location>
</feature>
<keyword evidence="2 6" id="KW-0812">Transmembrane</keyword>
<dbReference type="InterPro" id="IPR011547">
    <property type="entry name" value="SLC26A/SulP_dom"/>
</dbReference>
<evidence type="ECO:0000313" key="8">
    <source>
        <dbReference type="EMBL" id="EIW51492.1"/>
    </source>
</evidence>
<dbReference type="OrthoDB" id="288203at2759"/>